<proteinExistence type="predicted"/>
<dbReference type="Proteomes" id="UP000225045">
    <property type="component" value="Segment"/>
</dbReference>
<dbReference type="EMBL" id="KU160673">
    <property type="protein sequence ID" value="ALY10897.1"/>
    <property type="molecule type" value="Genomic_DNA"/>
</dbReference>
<gene>
    <name evidence="1" type="primary">36</name>
    <name evidence="1" type="ORF">WILDE_36</name>
</gene>
<organism evidence="1 2">
    <name type="scientific">Arthrobacter phage Wilde</name>
    <dbReference type="NCBI Taxonomy" id="1772323"/>
    <lineage>
        <taxon>Viruses</taxon>
        <taxon>Duplodnaviria</taxon>
        <taxon>Heunggongvirae</taxon>
        <taxon>Uroviricota</taxon>
        <taxon>Caudoviricetes</taxon>
        <taxon>Tankvirus</taxon>
        <taxon>Tankvirus tank</taxon>
    </lineage>
</organism>
<evidence type="ECO:0000313" key="1">
    <source>
        <dbReference type="EMBL" id="ALY10897.1"/>
    </source>
</evidence>
<reference evidence="1 2" key="1">
    <citation type="submission" date="2015-11" db="EMBL/GenBank/DDBJ databases">
        <authorList>
            <person name="Menninger J.E."/>
            <person name="Lamey M.E."/>
            <person name="Lindemann J.M."/>
            <person name="Martynyuk T."/>
            <person name="Mele F.E."/>
            <person name="Nabua C.T."/>
            <person name="Napoli C.K."/>
            <person name="Santiago L.M."/>
            <person name="Sweetman A.T."/>
            <person name="Weinstein J.L."/>
            <person name="Barrett N.A."/>
            <person name="Buerkert T.R."/>
            <person name="Cautela J.A."/>
            <person name="Egan M.S."/>
            <person name="Erb J.E."/>
            <person name="Garrigan K.E."/>
            <person name="Hagan D.J."/>
            <person name="Hartwell M.C."/>
            <person name="Hyduchak K.M."/>
            <person name="Jacob A.E."/>
            <person name="DeNigris D.M."/>
            <person name="London S.C."/>
            <person name="King-Smith C."/>
            <person name="Lee-Soety J.Y."/>
            <person name="Bradley K.W."/>
            <person name="Asai D.J."/>
            <person name="Bowman C.A."/>
            <person name="Russell D.A."/>
            <person name="Pope W.H."/>
            <person name="Jacobs-Sera D."/>
            <person name="Hendrix R.W."/>
            <person name="Hatfull G.F."/>
        </authorList>
    </citation>
    <scope>NUCLEOTIDE SEQUENCE [LARGE SCALE GENOMIC DNA]</scope>
</reference>
<evidence type="ECO:0000313" key="2">
    <source>
        <dbReference type="Proteomes" id="UP000225045"/>
    </source>
</evidence>
<name>A0A0U4JR98_9CAUD</name>
<protein>
    <submittedName>
        <fullName evidence="1">Uncharacterized protein</fullName>
    </submittedName>
</protein>
<sequence length="111" mass="12333">MSLINTIRALDDPRFKWRVQGAMLLNAVTLIDDEDPNKQRHARAIVNNPLRDATFAVALVAANPAISSKVTVNEFNTVNTEAVLDDEIQYTVNTNWDALLEEFLGPAPTQL</sequence>
<accession>A0A0U4JR98</accession>